<protein>
    <recommendedName>
        <fullName evidence="2">GBF-interacting protein 1 N-terminal domain-containing protein</fullName>
    </recommendedName>
</protein>
<feature type="region of interest" description="Disordered" evidence="1">
    <location>
        <begin position="820"/>
        <end position="845"/>
    </location>
</feature>
<dbReference type="PANTHER" id="PTHR46445:SF5">
    <property type="entry name" value="GBF-INTERACTING PROTEIN 1 N-TERMINAL DOMAIN-CONTAINING PROTEIN"/>
    <property type="match status" value="1"/>
</dbReference>
<feature type="region of interest" description="Disordered" evidence="1">
    <location>
        <begin position="321"/>
        <end position="395"/>
    </location>
</feature>
<dbReference type="PANTHER" id="PTHR46445">
    <property type="entry name" value="RNA POLYMERASE II DEGRADATION FACTOR-LIKE PROTEIN (DUF1296)"/>
    <property type="match status" value="1"/>
</dbReference>
<organism evidence="3 4">
    <name type="scientific">Solanum verrucosum</name>
    <dbReference type="NCBI Taxonomy" id="315347"/>
    <lineage>
        <taxon>Eukaryota</taxon>
        <taxon>Viridiplantae</taxon>
        <taxon>Streptophyta</taxon>
        <taxon>Embryophyta</taxon>
        <taxon>Tracheophyta</taxon>
        <taxon>Spermatophyta</taxon>
        <taxon>Magnoliopsida</taxon>
        <taxon>eudicotyledons</taxon>
        <taxon>Gunneridae</taxon>
        <taxon>Pentapetalae</taxon>
        <taxon>asterids</taxon>
        <taxon>lamiids</taxon>
        <taxon>Solanales</taxon>
        <taxon>Solanaceae</taxon>
        <taxon>Solanoideae</taxon>
        <taxon>Solaneae</taxon>
        <taxon>Solanum</taxon>
    </lineage>
</organism>
<feature type="compositionally biased region" description="Polar residues" evidence="1">
    <location>
        <begin position="276"/>
        <end position="286"/>
    </location>
</feature>
<reference evidence="3" key="1">
    <citation type="submission" date="2023-08" db="EMBL/GenBank/DDBJ databases">
        <title>A de novo genome assembly of Solanum verrucosum Schlechtendal, a Mexican diploid species geographically isolated from the other diploid A-genome species in potato relatives.</title>
        <authorList>
            <person name="Hosaka K."/>
        </authorList>
    </citation>
    <scope>NUCLEOTIDE SEQUENCE</scope>
    <source>
        <tissue evidence="3">Young leaves</tissue>
    </source>
</reference>
<dbReference type="SUPFAM" id="SSF46934">
    <property type="entry name" value="UBA-like"/>
    <property type="match status" value="1"/>
</dbReference>
<evidence type="ECO:0000256" key="1">
    <source>
        <dbReference type="SAM" id="MobiDB-lite"/>
    </source>
</evidence>
<dbReference type="Proteomes" id="UP001234989">
    <property type="component" value="Chromosome 3"/>
</dbReference>
<feature type="compositionally biased region" description="Polar residues" evidence="1">
    <location>
        <begin position="321"/>
        <end position="332"/>
    </location>
</feature>
<feature type="region of interest" description="Disordered" evidence="1">
    <location>
        <begin position="860"/>
        <end position="890"/>
    </location>
</feature>
<dbReference type="AlphaFoldDB" id="A0AAF0Q6C0"/>
<feature type="compositionally biased region" description="Polar residues" evidence="1">
    <location>
        <begin position="131"/>
        <end position="141"/>
    </location>
</feature>
<feature type="compositionally biased region" description="Acidic residues" evidence="1">
    <location>
        <begin position="353"/>
        <end position="366"/>
    </location>
</feature>
<proteinExistence type="predicted"/>
<evidence type="ECO:0000259" key="2">
    <source>
        <dbReference type="Pfam" id="PF06972"/>
    </source>
</evidence>
<dbReference type="InterPro" id="IPR009060">
    <property type="entry name" value="UBA-like_sf"/>
</dbReference>
<dbReference type="EMBL" id="CP133614">
    <property type="protein sequence ID" value="WMV17804.1"/>
    <property type="molecule type" value="Genomic_DNA"/>
</dbReference>
<dbReference type="InterPro" id="IPR009719">
    <property type="entry name" value="GIP1_N"/>
</dbReference>
<feature type="domain" description="GBF-interacting protein 1 N-terminal" evidence="2">
    <location>
        <begin position="21"/>
        <end position="79"/>
    </location>
</feature>
<feature type="compositionally biased region" description="Polar residues" evidence="1">
    <location>
        <begin position="170"/>
        <end position="186"/>
    </location>
</feature>
<feature type="region of interest" description="Disordered" evidence="1">
    <location>
        <begin position="262"/>
        <end position="309"/>
    </location>
</feature>
<feature type="compositionally biased region" description="Gly residues" evidence="1">
    <location>
        <begin position="1"/>
        <end position="17"/>
    </location>
</feature>
<accession>A0AAF0Q6C0</accession>
<feature type="compositionally biased region" description="Low complexity" evidence="1">
    <location>
        <begin position="869"/>
        <end position="890"/>
    </location>
</feature>
<feature type="compositionally biased region" description="Low complexity" evidence="1">
    <location>
        <begin position="820"/>
        <end position="835"/>
    </location>
</feature>
<gene>
    <name evidence="3" type="ORF">MTR67_011189</name>
</gene>
<name>A0AAF0Q6C0_SOLVR</name>
<feature type="region of interest" description="Disordered" evidence="1">
    <location>
        <begin position="513"/>
        <end position="542"/>
    </location>
</feature>
<evidence type="ECO:0000313" key="4">
    <source>
        <dbReference type="Proteomes" id="UP001234989"/>
    </source>
</evidence>
<feature type="region of interest" description="Disordered" evidence="1">
    <location>
        <begin position="1"/>
        <end position="24"/>
    </location>
</feature>
<feature type="compositionally biased region" description="Polar residues" evidence="1">
    <location>
        <begin position="215"/>
        <end position="224"/>
    </location>
</feature>
<evidence type="ECO:0000313" key="3">
    <source>
        <dbReference type="EMBL" id="WMV17804.1"/>
    </source>
</evidence>
<sequence length="890" mass="95608">MTSRGGGKNSNNGGGIGVQSIPPGSRKMVQSLKEIVNCPEAEIYAMLKECNMDPNEAVNRLLTQDPFHEVKSKREKRKEWFGLGTSMLEVSSSKPLASESKGFAFWVDLVAPGLPSVGYLSYVIKDPTESRSWITSSTPSRGSRAGGERYVGRGGSESTKPAPAYRKESGSQTNNFSSTPLIAGSNTDRRPTAISYATGNDSKRLAPAAVDGHSAASQPSSGYQPTWGGVPGQVSMADIVKMGRPQSKVPSVPKISDRTVGVNQNHEQAPPPYGASHSNMQFSDDYSTVPEVHQEPRDYSSQNLSANDEWPSIEQPSATIQPAVSEPPTNSVLHPDPSNMSFDRVDHQNQMDESQEADESANEDLDSSLSSRKLQEDNADGTSLYDNDPYRYQHQNHTFDHPQVEDVNVSVSSVAANLQQLNVKDAAGLPSDGDSPSVVIPDHLQVQTADCSHLSFGSFGGVSFSGSLASAPVKTNLEDASRDADSSSVGHLGTRAAEYYGDDTLRNEADSNLFHRNNANPGNYELPAASQPESLKAETSDGHYSYPSSAAGYSYESAQQLNAAFSQPQTSSHMQNLASFSNETVYTNSLQSEMLAANVHPGRESELSYSPFSTTQAMPTKYGNSVSSISGSAISMPEAMKTVDFSSAQPTQQQMLSGNSVATGPGVPQHLTVHQYSQQAVPIAPFGNMISYPFVHQNYSYMPSAFQQAYPGNSSYHQSLAAMLPQYKNTVSASSLPQSAAIPSGYGAFGNTTNIPGNFPINPPAAPSGTNLSYDDVLSAQFKDTNHLMSLQQNENSALWLHGPGSRTMSAVPANTYYGFQGQNQQTGGFRQGQQPSQSYGSLGGYPHFYNSQAGISLDQQQQQNLRDGSLSGSQGQPKQSQQQLWQNGY</sequence>
<dbReference type="Pfam" id="PF06972">
    <property type="entry name" value="GIP1_N"/>
    <property type="match status" value="1"/>
</dbReference>
<feature type="region of interest" description="Disordered" evidence="1">
    <location>
        <begin position="131"/>
        <end position="229"/>
    </location>
</feature>
<keyword evidence="4" id="KW-1185">Reference proteome</keyword>